<reference evidence="2 3" key="1">
    <citation type="submission" date="2019-05" db="EMBL/GenBank/DDBJ databases">
        <title>Another draft genome of Portunus trituberculatus and its Hox gene families provides insights of decapod evolution.</title>
        <authorList>
            <person name="Jeong J.-H."/>
            <person name="Song I."/>
            <person name="Kim S."/>
            <person name="Choi T."/>
            <person name="Kim D."/>
            <person name="Ryu S."/>
            <person name="Kim W."/>
        </authorList>
    </citation>
    <scope>NUCLEOTIDE SEQUENCE [LARGE SCALE GENOMIC DNA]</scope>
    <source>
        <tissue evidence="2">Muscle</tissue>
    </source>
</reference>
<protein>
    <submittedName>
        <fullName evidence="2">Uncharacterized protein</fullName>
    </submittedName>
</protein>
<name>A0A5B7JFX1_PORTR</name>
<dbReference type="EMBL" id="VSRR010096033">
    <property type="protein sequence ID" value="MPC93769.1"/>
    <property type="molecule type" value="Genomic_DNA"/>
</dbReference>
<accession>A0A5B7JFX1</accession>
<comment type="caution">
    <text evidence="2">The sequence shown here is derived from an EMBL/GenBank/DDBJ whole genome shotgun (WGS) entry which is preliminary data.</text>
</comment>
<proteinExistence type="predicted"/>
<feature type="region of interest" description="Disordered" evidence="1">
    <location>
        <begin position="62"/>
        <end position="106"/>
    </location>
</feature>
<evidence type="ECO:0000313" key="3">
    <source>
        <dbReference type="Proteomes" id="UP000324222"/>
    </source>
</evidence>
<feature type="region of interest" description="Disordered" evidence="1">
    <location>
        <begin position="34"/>
        <end position="53"/>
    </location>
</feature>
<dbReference type="AlphaFoldDB" id="A0A5B7JFX1"/>
<organism evidence="2 3">
    <name type="scientific">Portunus trituberculatus</name>
    <name type="common">Swimming crab</name>
    <name type="synonym">Neptunus trituberculatus</name>
    <dbReference type="NCBI Taxonomy" id="210409"/>
    <lineage>
        <taxon>Eukaryota</taxon>
        <taxon>Metazoa</taxon>
        <taxon>Ecdysozoa</taxon>
        <taxon>Arthropoda</taxon>
        <taxon>Crustacea</taxon>
        <taxon>Multicrustacea</taxon>
        <taxon>Malacostraca</taxon>
        <taxon>Eumalacostraca</taxon>
        <taxon>Eucarida</taxon>
        <taxon>Decapoda</taxon>
        <taxon>Pleocyemata</taxon>
        <taxon>Brachyura</taxon>
        <taxon>Eubrachyura</taxon>
        <taxon>Portunoidea</taxon>
        <taxon>Portunidae</taxon>
        <taxon>Portuninae</taxon>
        <taxon>Portunus</taxon>
    </lineage>
</organism>
<sequence length="106" mass="11739">MWVWAWEVYMEGVSRFWPPSWPYPPALPGGNIAGNSTPTTAWGPRRSPTCTVGAPSSAVAAAVAHDTRSEGTPGCLKRKRKMVKKQDKNTNQQRFSSHDNTKPKEN</sequence>
<gene>
    <name evidence="2" type="ORF">E2C01_088910</name>
</gene>
<dbReference type="Proteomes" id="UP000324222">
    <property type="component" value="Unassembled WGS sequence"/>
</dbReference>
<feature type="compositionally biased region" description="Basic and acidic residues" evidence="1">
    <location>
        <begin position="96"/>
        <end position="106"/>
    </location>
</feature>
<evidence type="ECO:0000256" key="1">
    <source>
        <dbReference type="SAM" id="MobiDB-lite"/>
    </source>
</evidence>
<evidence type="ECO:0000313" key="2">
    <source>
        <dbReference type="EMBL" id="MPC93769.1"/>
    </source>
</evidence>
<keyword evidence="3" id="KW-1185">Reference proteome</keyword>